<comment type="similarity">
    <text evidence="2">Belongs to the acetate uptake transporter (AceTr) (TC 2.A.96) family.</text>
</comment>
<protein>
    <recommendedName>
        <fullName evidence="9">Gpr1 family protein</fullName>
    </recommendedName>
</protein>
<dbReference type="GeneID" id="18821109"/>
<dbReference type="EMBL" id="GL945442">
    <property type="protein sequence ID" value="EGO19764.1"/>
    <property type="molecule type" value="Genomic_DNA"/>
</dbReference>
<accession>F8PAC5</accession>
<dbReference type="PANTHER" id="PTHR31123:SF1">
    <property type="entry name" value="ACCUMULATION OF DYADS PROTEIN 2-RELATED"/>
    <property type="match status" value="1"/>
</dbReference>
<feature type="transmembrane region" description="Helical" evidence="7">
    <location>
        <begin position="164"/>
        <end position="181"/>
    </location>
</feature>
<feature type="transmembrane region" description="Helical" evidence="7">
    <location>
        <begin position="139"/>
        <end position="158"/>
    </location>
</feature>
<evidence type="ECO:0000256" key="4">
    <source>
        <dbReference type="ARBA" id="ARBA00022989"/>
    </source>
</evidence>
<dbReference type="AlphaFoldDB" id="F8PAC5"/>
<feature type="transmembrane region" description="Helical" evidence="7">
    <location>
        <begin position="112"/>
        <end position="132"/>
    </location>
</feature>
<sequence>MTDVEKGHSSQADNGPQPRQDQFVNNYDGRHSFAPRPTKIGNPGALGLFSFASTTFLLSLLNVNARSLTEPNIVVGMALFTGGLAQFMAGMWEFPRGNVFGATAFTSYGAFWMSFATILIPSSGIASAYATADELNEALGLYLMMWFVFTMLLTLGALRRNVAFIALLGFLSLTFLLLAIAKFNGNLSIQKAGGAFGIVTAWIAYYAAVSELLVPGESWFTLPLGGIKQKRED</sequence>
<dbReference type="NCBIfam" id="NF038013">
    <property type="entry name" value="AceTr_1"/>
    <property type="match status" value="1"/>
</dbReference>
<evidence type="ECO:0000256" key="2">
    <source>
        <dbReference type="ARBA" id="ARBA00005587"/>
    </source>
</evidence>
<feature type="transmembrane region" description="Helical" evidence="7">
    <location>
        <begin position="193"/>
        <end position="214"/>
    </location>
</feature>
<evidence type="ECO:0008006" key="9">
    <source>
        <dbReference type="Google" id="ProtNLM"/>
    </source>
</evidence>
<keyword evidence="5 7" id="KW-0472">Membrane</keyword>
<feature type="region of interest" description="Disordered" evidence="6">
    <location>
        <begin position="1"/>
        <end position="28"/>
    </location>
</feature>
<dbReference type="PANTHER" id="PTHR31123">
    <property type="entry name" value="ACCUMULATION OF DYADS PROTEIN 2-RELATED"/>
    <property type="match status" value="1"/>
</dbReference>
<dbReference type="OrthoDB" id="3648309at2759"/>
<evidence type="ECO:0000256" key="6">
    <source>
        <dbReference type="SAM" id="MobiDB-lite"/>
    </source>
</evidence>
<comment type="subcellular location">
    <subcellularLocation>
        <location evidence="1">Membrane</location>
        <topology evidence="1">Multi-pass membrane protein</topology>
    </subcellularLocation>
</comment>
<dbReference type="GO" id="GO:0015123">
    <property type="term" value="F:acetate transmembrane transporter activity"/>
    <property type="evidence" value="ECO:0007669"/>
    <property type="project" value="TreeGrafter"/>
</dbReference>
<feature type="transmembrane region" description="Helical" evidence="7">
    <location>
        <begin position="73"/>
        <end position="92"/>
    </location>
</feature>
<dbReference type="RefSeq" id="XP_007323199.1">
    <property type="nucleotide sequence ID" value="XM_007323137.1"/>
</dbReference>
<dbReference type="GO" id="GO:0005886">
    <property type="term" value="C:plasma membrane"/>
    <property type="evidence" value="ECO:0007669"/>
    <property type="project" value="TreeGrafter"/>
</dbReference>
<dbReference type="InterPro" id="IPR051633">
    <property type="entry name" value="AceTr"/>
</dbReference>
<dbReference type="Proteomes" id="UP000008064">
    <property type="component" value="Unassembled WGS sequence"/>
</dbReference>
<evidence type="ECO:0000256" key="7">
    <source>
        <dbReference type="SAM" id="Phobius"/>
    </source>
</evidence>
<proteinExistence type="inferred from homology"/>
<evidence type="ECO:0000256" key="3">
    <source>
        <dbReference type="ARBA" id="ARBA00022692"/>
    </source>
</evidence>
<evidence type="ECO:0000313" key="8">
    <source>
        <dbReference type="EMBL" id="EGO19764.1"/>
    </source>
</evidence>
<keyword evidence="3 7" id="KW-0812">Transmembrane</keyword>
<organism>
    <name type="scientific">Serpula lacrymans var. lacrymans (strain S7.9)</name>
    <name type="common">Dry rot fungus</name>
    <dbReference type="NCBI Taxonomy" id="578457"/>
    <lineage>
        <taxon>Eukaryota</taxon>
        <taxon>Fungi</taxon>
        <taxon>Dikarya</taxon>
        <taxon>Basidiomycota</taxon>
        <taxon>Agaricomycotina</taxon>
        <taxon>Agaricomycetes</taxon>
        <taxon>Agaricomycetidae</taxon>
        <taxon>Boletales</taxon>
        <taxon>Coniophorineae</taxon>
        <taxon>Serpulaceae</taxon>
        <taxon>Serpula</taxon>
    </lineage>
</organism>
<dbReference type="KEGG" id="sla:SERLADRAFT_478033"/>
<keyword evidence="4 7" id="KW-1133">Transmembrane helix</keyword>
<gene>
    <name evidence="8" type="ORF">SERLADRAFT_478033</name>
</gene>
<feature type="compositionally biased region" description="Polar residues" evidence="6">
    <location>
        <begin position="9"/>
        <end position="25"/>
    </location>
</feature>
<reference evidence="8" key="1">
    <citation type="submission" date="2011-04" db="EMBL/GenBank/DDBJ databases">
        <title>Evolution of plant cell wall degrading machinery underlies the functional diversity of forest fungi.</title>
        <authorList>
            <consortium name="US DOE Joint Genome Institute (JGI-PGF)"/>
            <person name="Eastwood D.C."/>
            <person name="Floudas D."/>
            <person name="Binder M."/>
            <person name="Majcherczyk A."/>
            <person name="Schneider P."/>
            <person name="Aerts A."/>
            <person name="Asiegbu F.O."/>
            <person name="Baker S.E."/>
            <person name="Barry K."/>
            <person name="Bendiksby M."/>
            <person name="Blumentritt M."/>
            <person name="Coutinho P.M."/>
            <person name="Cullen D."/>
            <person name="Cullen D."/>
            <person name="Gathman A."/>
            <person name="Goodell B."/>
            <person name="Henrissat B."/>
            <person name="Ihrmark K."/>
            <person name="Kauserud H."/>
            <person name="Kohler A."/>
            <person name="LaButti K."/>
            <person name="Lapidus A."/>
            <person name="Lavin J.L."/>
            <person name="Lee Y.-H."/>
            <person name="Lindquist E."/>
            <person name="Lilly W."/>
            <person name="Lucas S."/>
            <person name="Morin E."/>
            <person name="Murat C."/>
            <person name="Oguiza J.A."/>
            <person name="Park J."/>
            <person name="Pisabarro A.G."/>
            <person name="Riley R."/>
            <person name="Rosling A."/>
            <person name="Salamov A."/>
            <person name="Schmidt O."/>
            <person name="Schmutz J."/>
            <person name="Skrede I."/>
            <person name="Stenlid J."/>
            <person name="Wiebenga A."/>
            <person name="Xie X."/>
            <person name="Kues U."/>
            <person name="Hibbett D.S."/>
            <person name="Hoffmeister D."/>
            <person name="Hogberg N."/>
            <person name="Martin F."/>
            <person name="Grigoriev I.V."/>
            <person name="Watkinson S.C."/>
        </authorList>
    </citation>
    <scope>NUCLEOTIDE SEQUENCE</scope>
    <source>
        <strain evidence="8">S7.9</strain>
    </source>
</reference>
<evidence type="ECO:0000256" key="5">
    <source>
        <dbReference type="ARBA" id="ARBA00023136"/>
    </source>
</evidence>
<name>F8PAC5_SERL9</name>
<dbReference type="HOGENOM" id="CLU_051062_1_2_1"/>
<evidence type="ECO:0000256" key="1">
    <source>
        <dbReference type="ARBA" id="ARBA00004141"/>
    </source>
</evidence>
<feature type="transmembrane region" description="Helical" evidence="7">
    <location>
        <begin position="40"/>
        <end position="61"/>
    </location>
</feature>
<dbReference type="InterPro" id="IPR000791">
    <property type="entry name" value="Gpr1/Fun34/SatP-like"/>
</dbReference>
<dbReference type="Pfam" id="PF01184">
    <property type="entry name" value="Gpr1_Fun34_YaaH"/>
    <property type="match status" value="1"/>
</dbReference>